<dbReference type="Gene3D" id="3.40.50.2300">
    <property type="match status" value="2"/>
</dbReference>
<dbReference type="InterPro" id="IPR028082">
    <property type="entry name" value="Peripla_BP_I"/>
</dbReference>
<dbReference type="PROSITE" id="PS00356">
    <property type="entry name" value="HTH_LACI_1"/>
    <property type="match status" value="1"/>
</dbReference>
<dbReference type="Gene3D" id="1.10.260.40">
    <property type="entry name" value="lambda repressor-like DNA-binding domains"/>
    <property type="match status" value="1"/>
</dbReference>
<dbReference type="SUPFAM" id="SSF53822">
    <property type="entry name" value="Periplasmic binding protein-like I"/>
    <property type="match status" value="1"/>
</dbReference>
<accession>A0A511R8U0</accession>
<dbReference type="CDD" id="cd01392">
    <property type="entry name" value="HTH_LacI"/>
    <property type="match status" value="1"/>
</dbReference>
<dbReference type="Pfam" id="PF00356">
    <property type="entry name" value="LacI"/>
    <property type="match status" value="1"/>
</dbReference>
<dbReference type="PRINTS" id="PR00036">
    <property type="entry name" value="HTHLACI"/>
</dbReference>
<evidence type="ECO:0000313" key="6">
    <source>
        <dbReference type="Proteomes" id="UP000321197"/>
    </source>
</evidence>
<dbReference type="InterPro" id="IPR046335">
    <property type="entry name" value="LacI/GalR-like_sensor"/>
</dbReference>
<proteinExistence type="predicted"/>
<dbReference type="Proteomes" id="UP000321197">
    <property type="component" value="Unassembled WGS sequence"/>
</dbReference>
<keyword evidence="2" id="KW-0238">DNA-binding</keyword>
<dbReference type="AlphaFoldDB" id="A0A511R8U0"/>
<dbReference type="PANTHER" id="PTHR30146:SF109">
    <property type="entry name" value="HTH-TYPE TRANSCRIPTIONAL REGULATOR GALS"/>
    <property type="match status" value="1"/>
</dbReference>
<dbReference type="GO" id="GO:0000976">
    <property type="term" value="F:transcription cis-regulatory region binding"/>
    <property type="evidence" value="ECO:0007669"/>
    <property type="project" value="TreeGrafter"/>
</dbReference>
<evidence type="ECO:0000256" key="3">
    <source>
        <dbReference type="ARBA" id="ARBA00023163"/>
    </source>
</evidence>
<dbReference type="SMART" id="SM00354">
    <property type="entry name" value="HTH_LACI"/>
    <property type="match status" value="1"/>
</dbReference>
<dbReference type="Pfam" id="PF13377">
    <property type="entry name" value="Peripla_BP_3"/>
    <property type="match status" value="1"/>
</dbReference>
<gene>
    <name evidence="5" type="ORF">MHY01S_34780</name>
</gene>
<dbReference type="PROSITE" id="PS50932">
    <property type="entry name" value="HTH_LACI_2"/>
    <property type="match status" value="1"/>
</dbReference>
<sequence length="327" mass="35783">MDNRRMPTIGDVARLAGVSTGTVSRVLNQRAGVHPQTRERVLEVMERLGYVPMQAARELTGRGDTVGILLAPGVRRYIPYFVLLFEHLTEALWREGMRLEETPTDAAGLPLKPARGYILLGAHDHDPRLEALQNAQTPHVLIGVYPGAYWVAPDDEGGAYAATRHLLELGHREIAHLTGQPQQQVGRERLLGYRKALEAYNIPFQPHLVLDGDFSTLTAYRVLRKAWEQGLRFTGLFAASDEMAVGAAAALEDLGLRIPQDVSLVGFDDLPEIGTALTTVRQDIGQIAGAAVRLLKESLAGGTPHGMRVPVQMVLRGTTSLREVKTA</sequence>
<name>A0A511R8U0_9DEIN</name>
<dbReference type="EMBL" id="BJXL01000223">
    <property type="protein sequence ID" value="GEM85312.1"/>
    <property type="molecule type" value="Genomic_DNA"/>
</dbReference>
<evidence type="ECO:0000256" key="1">
    <source>
        <dbReference type="ARBA" id="ARBA00023015"/>
    </source>
</evidence>
<organism evidence="5 6">
    <name type="scientific">Meiothermus hypogaeus NBRC 106114</name>
    <dbReference type="NCBI Taxonomy" id="1227553"/>
    <lineage>
        <taxon>Bacteria</taxon>
        <taxon>Thermotogati</taxon>
        <taxon>Deinococcota</taxon>
        <taxon>Deinococci</taxon>
        <taxon>Thermales</taxon>
        <taxon>Thermaceae</taxon>
        <taxon>Meiothermus</taxon>
    </lineage>
</organism>
<comment type="caution">
    <text evidence="5">The sequence shown here is derived from an EMBL/GenBank/DDBJ whole genome shotgun (WGS) entry which is preliminary data.</text>
</comment>
<keyword evidence="3" id="KW-0804">Transcription</keyword>
<keyword evidence="1" id="KW-0805">Transcription regulation</keyword>
<dbReference type="RefSeq" id="WP_119341856.1">
    <property type="nucleotide sequence ID" value="NZ_BJXL01000223.1"/>
</dbReference>
<feature type="domain" description="HTH lacI-type" evidence="4">
    <location>
        <begin position="7"/>
        <end position="61"/>
    </location>
</feature>
<evidence type="ECO:0000259" key="4">
    <source>
        <dbReference type="PROSITE" id="PS50932"/>
    </source>
</evidence>
<dbReference type="InterPro" id="IPR010982">
    <property type="entry name" value="Lambda_DNA-bd_dom_sf"/>
</dbReference>
<reference evidence="5 6" key="1">
    <citation type="submission" date="2019-07" db="EMBL/GenBank/DDBJ databases">
        <title>Whole genome shotgun sequence of Meiothermus hypogaeus NBRC 106114.</title>
        <authorList>
            <person name="Hosoyama A."/>
            <person name="Uohara A."/>
            <person name="Ohji S."/>
            <person name="Ichikawa N."/>
        </authorList>
    </citation>
    <scope>NUCLEOTIDE SEQUENCE [LARGE SCALE GENOMIC DNA]</scope>
    <source>
        <strain evidence="5 6">NBRC 106114</strain>
    </source>
</reference>
<dbReference type="OrthoDB" id="308642at2"/>
<dbReference type="InterPro" id="IPR000843">
    <property type="entry name" value="HTH_LacI"/>
</dbReference>
<dbReference type="GO" id="GO:0003700">
    <property type="term" value="F:DNA-binding transcription factor activity"/>
    <property type="evidence" value="ECO:0007669"/>
    <property type="project" value="TreeGrafter"/>
</dbReference>
<evidence type="ECO:0000256" key="2">
    <source>
        <dbReference type="ARBA" id="ARBA00023125"/>
    </source>
</evidence>
<dbReference type="PANTHER" id="PTHR30146">
    <property type="entry name" value="LACI-RELATED TRANSCRIPTIONAL REPRESSOR"/>
    <property type="match status" value="1"/>
</dbReference>
<protein>
    <submittedName>
        <fullName evidence="5">LacI family transcriptional regulator</fullName>
    </submittedName>
</protein>
<evidence type="ECO:0000313" key="5">
    <source>
        <dbReference type="EMBL" id="GEM85312.1"/>
    </source>
</evidence>
<dbReference type="SUPFAM" id="SSF47413">
    <property type="entry name" value="lambda repressor-like DNA-binding domains"/>
    <property type="match status" value="1"/>
</dbReference>
<dbReference type="CDD" id="cd06267">
    <property type="entry name" value="PBP1_LacI_sugar_binding-like"/>
    <property type="match status" value="1"/>
</dbReference>